<proteinExistence type="predicted"/>
<gene>
    <name evidence="2" type="ORF">HQ38_06770</name>
    <name evidence="3" type="ORF">NCTC12858_00053</name>
</gene>
<dbReference type="KEGG" id="pcre:NCTC12858_00053"/>
<organism evidence="2 4">
    <name type="scientific">Porphyromonas crevioricanis</name>
    <dbReference type="NCBI Taxonomy" id="393921"/>
    <lineage>
        <taxon>Bacteria</taxon>
        <taxon>Pseudomonadati</taxon>
        <taxon>Bacteroidota</taxon>
        <taxon>Bacteroidia</taxon>
        <taxon>Bacteroidales</taxon>
        <taxon>Porphyromonadaceae</taxon>
        <taxon>Porphyromonas</taxon>
    </lineage>
</organism>
<keyword evidence="1" id="KW-0732">Signal</keyword>
<sequence length="124" mass="13509">MKIKYFVSLAVATLAILISSTSCVNETCQGPMDYPFLAHSDVIDSPIPQEGKVVNVYVTPERYAAAWEILVVEGDESHVIAASASPTAVTISANATGKERMVEIKARPNGQERWLFITNAIQQK</sequence>
<dbReference type="AlphaFoldDB" id="A0A0A2FIV0"/>
<evidence type="ECO:0000313" key="3">
    <source>
        <dbReference type="EMBL" id="SQH72247.1"/>
    </source>
</evidence>
<dbReference type="EMBL" id="LS483447">
    <property type="protein sequence ID" value="SQH72247.1"/>
    <property type="molecule type" value="Genomic_DNA"/>
</dbReference>
<feature type="signal peptide" evidence="1">
    <location>
        <begin position="1"/>
        <end position="24"/>
    </location>
</feature>
<evidence type="ECO:0000313" key="2">
    <source>
        <dbReference type="EMBL" id="KGN94222.1"/>
    </source>
</evidence>
<dbReference type="Proteomes" id="UP000249300">
    <property type="component" value="Chromosome 1"/>
</dbReference>
<dbReference type="EMBL" id="JQJC01000020">
    <property type="protein sequence ID" value="KGN94222.1"/>
    <property type="molecule type" value="Genomic_DNA"/>
</dbReference>
<name>A0A0A2FIV0_9PORP</name>
<protein>
    <submittedName>
        <fullName evidence="2">Uncharacterized protein</fullName>
    </submittedName>
</protein>
<dbReference type="STRING" id="393921.HQ45_04285"/>
<feature type="chain" id="PRO_5043118553" evidence="1">
    <location>
        <begin position="25"/>
        <end position="124"/>
    </location>
</feature>
<reference evidence="2 4" key="1">
    <citation type="submission" date="2014-08" db="EMBL/GenBank/DDBJ databases">
        <title>Porphyromonas crevioricanis strain:COT-253_OH1447 Genome sequencing.</title>
        <authorList>
            <person name="Wallis C."/>
            <person name="Deusch O."/>
            <person name="O'Flynn C."/>
            <person name="Davis I."/>
            <person name="Jospin G."/>
            <person name="Darling A.E."/>
            <person name="Coil D.A."/>
            <person name="Alexiev A."/>
            <person name="Horsfall A."/>
            <person name="Kirkwood N."/>
            <person name="Harris S."/>
            <person name="Eisen J.A."/>
        </authorList>
    </citation>
    <scope>NUCLEOTIDE SEQUENCE [LARGE SCALE GENOMIC DNA]</scope>
    <source>
        <strain evidence="4">COT-253 OH1447</strain>
        <strain evidence="2">COT-253_OH1447</strain>
    </source>
</reference>
<dbReference type="RefSeq" id="WP_023935828.1">
    <property type="nucleotide sequence ID" value="NZ_FUXH01000003.1"/>
</dbReference>
<evidence type="ECO:0000313" key="4">
    <source>
        <dbReference type="Proteomes" id="UP000030136"/>
    </source>
</evidence>
<dbReference type="Proteomes" id="UP000030136">
    <property type="component" value="Unassembled WGS sequence"/>
</dbReference>
<reference evidence="3 5" key="2">
    <citation type="submission" date="2018-06" db="EMBL/GenBank/DDBJ databases">
        <authorList>
            <consortium name="Pathogen Informatics"/>
            <person name="Doyle S."/>
        </authorList>
    </citation>
    <scope>NUCLEOTIDE SEQUENCE [LARGE SCALE GENOMIC DNA]</scope>
    <source>
        <strain evidence="3 5">NCTC12858</strain>
    </source>
</reference>
<keyword evidence="5" id="KW-1185">Reference proteome</keyword>
<accession>A0A0A2FIV0</accession>
<evidence type="ECO:0000256" key="1">
    <source>
        <dbReference type="SAM" id="SignalP"/>
    </source>
</evidence>
<dbReference type="PROSITE" id="PS51257">
    <property type="entry name" value="PROKAR_LIPOPROTEIN"/>
    <property type="match status" value="1"/>
</dbReference>
<evidence type="ECO:0000313" key="5">
    <source>
        <dbReference type="Proteomes" id="UP000249300"/>
    </source>
</evidence>